<feature type="compositionally biased region" description="Basic and acidic residues" evidence="1">
    <location>
        <begin position="87"/>
        <end position="96"/>
    </location>
</feature>
<evidence type="ECO:0000256" key="1">
    <source>
        <dbReference type="SAM" id="MobiDB-lite"/>
    </source>
</evidence>
<evidence type="ECO:0000313" key="2">
    <source>
        <dbReference type="EMBL" id="QEG09770.1"/>
    </source>
</evidence>
<dbReference type="Proteomes" id="UP000325277">
    <property type="component" value="Segment"/>
</dbReference>
<keyword evidence="3" id="KW-1185">Reference proteome</keyword>
<evidence type="ECO:0000313" key="3">
    <source>
        <dbReference type="Proteomes" id="UP000325277"/>
    </source>
</evidence>
<reference evidence="3" key="1">
    <citation type="submission" date="2019-05" db="EMBL/GenBank/DDBJ databases">
        <title>The Complete Genome of Stenotrophomonas maltophilia Podophage Ponderosa.</title>
        <authorList>
            <person name="Marquez A."/>
            <person name="Newkirk H."/>
            <person name="Moreland R."/>
            <person name="Gonzalez C."/>
            <person name="Liu M."/>
            <person name="Ramsey J."/>
        </authorList>
    </citation>
    <scope>NUCLEOTIDE SEQUENCE [LARGE SCALE GENOMIC DNA]</scope>
</reference>
<gene>
    <name evidence="2" type="ORF">CPT_Ponderosa_053</name>
</gene>
<feature type="region of interest" description="Disordered" evidence="1">
    <location>
        <begin position="72"/>
        <end position="96"/>
    </location>
</feature>
<protein>
    <submittedName>
        <fullName evidence="2">I-spanin</fullName>
    </submittedName>
</protein>
<accession>A0A5B9NCM4</accession>
<organism evidence="2 3">
    <name type="scientific">Stenotrophomonas phage Ponderosa</name>
    <dbReference type="NCBI Taxonomy" id="2591103"/>
    <lineage>
        <taxon>Viruses</taxon>
        <taxon>Duplodnaviria</taxon>
        <taxon>Heunggongvirae</taxon>
        <taxon>Uroviricota</taxon>
        <taxon>Caudoviricetes</taxon>
        <taxon>Autographivirales</taxon>
        <taxon>Autonotataviridae</taxon>
        <taxon>Gujervirinae</taxon>
        <taxon>Ponderosavirus</taxon>
        <taxon>Ponderosavirus ponderosa</taxon>
    </lineage>
</organism>
<name>A0A5B9NCM4_9CAUD</name>
<proteinExistence type="predicted"/>
<sequence>MSTVREYLMIFLAVCVLGLAAFSTVQTQRLQVAKAAQGTAEATAAGYKEYATQHRKVQTQKEKTNHEVREALERHPAWADDVVPDELADRLRNRNP</sequence>
<dbReference type="EMBL" id="MK903280">
    <property type="protein sequence ID" value="QEG09770.1"/>
    <property type="molecule type" value="Genomic_DNA"/>
</dbReference>